<dbReference type="OrthoDB" id="1204817at2"/>
<dbReference type="InterPro" id="IPR031025">
    <property type="entry name" value="LruC_dom"/>
</dbReference>
<evidence type="ECO:0000313" key="3">
    <source>
        <dbReference type="EMBL" id="RCH54518.1"/>
    </source>
</evidence>
<organism evidence="3 4">
    <name type="scientific">Mucilaginibacter hurinus</name>
    <dbReference type="NCBI Taxonomy" id="2201324"/>
    <lineage>
        <taxon>Bacteria</taxon>
        <taxon>Pseudomonadati</taxon>
        <taxon>Bacteroidota</taxon>
        <taxon>Sphingobacteriia</taxon>
        <taxon>Sphingobacteriales</taxon>
        <taxon>Sphingobacteriaceae</taxon>
        <taxon>Mucilaginibacter</taxon>
    </lineage>
</organism>
<accession>A0A367GNA1</accession>
<evidence type="ECO:0000259" key="1">
    <source>
        <dbReference type="Pfam" id="PF13448"/>
    </source>
</evidence>
<keyword evidence="4" id="KW-1185">Reference proteome</keyword>
<dbReference type="InterPro" id="IPR025193">
    <property type="entry name" value="DUF4114"/>
</dbReference>
<dbReference type="Pfam" id="PF16130">
    <property type="entry name" value="DUF4842"/>
    <property type="match status" value="1"/>
</dbReference>
<comment type="caution">
    <text evidence="3">The sequence shown here is derived from an EMBL/GenBank/DDBJ whole genome shotgun (WGS) entry which is preliminary data.</text>
</comment>
<protein>
    <recommendedName>
        <fullName evidence="5">LruC domain-containing protein</fullName>
    </recommendedName>
</protein>
<feature type="domain" description="DUF4842" evidence="2">
    <location>
        <begin position="475"/>
        <end position="682"/>
    </location>
</feature>
<dbReference type="RefSeq" id="WP_114005501.1">
    <property type="nucleotide sequence ID" value="NZ_QGDC01000006.1"/>
</dbReference>
<gene>
    <name evidence="3" type="ORF">DJ568_11890</name>
</gene>
<dbReference type="Proteomes" id="UP000253209">
    <property type="component" value="Unassembled WGS sequence"/>
</dbReference>
<evidence type="ECO:0008006" key="5">
    <source>
        <dbReference type="Google" id="ProtNLM"/>
    </source>
</evidence>
<evidence type="ECO:0000313" key="4">
    <source>
        <dbReference type="Proteomes" id="UP000253209"/>
    </source>
</evidence>
<proteinExistence type="predicted"/>
<reference evidence="3 4" key="1">
    <citation type="submission" date="2018-05" db="EMBL/GenBank/DDBJ databases">
        <title>Mucilaginibacter hurinus sp. nov., isolated from briquette warehouse soil.</title>
        <authorList>
            <person name="Choi L."/>
        </authorList>
    </citation>
    <scope>NUCLEOTIDE SEQUENCE [LARGE SCALE GENOMIC DNA]</scope>
    <source>
        <strain evidence="3 4">ZR32</strain>
    </source>
</reference>
<dbReference type="NCBIfam" id="TIGR04456">
    <property type="entry name" value="LruC_dom"/>
    <property type="match status" value="1"/>
</dbReference>
<dbReference type="InterPro" id="IPR032295">
    <property type="entry name" value="DUF4842"/>
</dbReference>
<sequence length="698" mass="73759">MKQFLASLIIISVTGLVSCKKDNSQEIPPTGNIDKIAPEGFNFKTSKDVNVDITLRSNNNQPLSGVIVSIYDPANTGAGAALYKGATDDNGNLKAKVSVASYLTKLVIDPAYVGLMRYATANINGGSTTVIIGGAEGFGGDIVPENLAATASKKSSGLKTSGLLGIDYGYPTGYSAANAFTSPTNLGRPAYLESTGDVIDASLLSYINASLPEGTPLTTSHPEFLNSSAVSTINVKAKSDVWITYVSEGAGYKNTLGYFTYKTASPPTQVTGGTLFGGIDKITYIFPNSSGSGSGGGLKSGDKVKLGTFEAGTSIGFVLFQDAWTGSGVDAGATKFFSIDKFNPETTSATRRHNVVLYDDVHKLFLIGFEDINRQAGSDQDFNDLVVYATANPITAISNEGVAVVDDGGDKDGDGVLDELDAFPTDGSKAFITYFPSQNTYAQVAFEDNWPAKGDYDMNDLVVNYRYTFVSNAKNQVVTLKGDFNAVAAGASFKNGFGVQLPVNASAVASVTGQRIVGSSVSFAGNGVEAGQTKAVIIPFDNHDAVLRYPDGSFLVNTKMSKDKVQGTPASVLVTFASPVDAASLNVSSFNPFLISNQNRGAEVHLPGYAPTDKADAKLFGTKDDTSKPGSGKYYLSAENWPWAISYNTAILYPVEEANITKAYLRFAEWAASGGTAYADWYSNTASGYRNNTFIYLK</sequence>
<evidence type="ECO:0000259" key="2">
    <source>
        <dbReference type="Pfam" id="PF16130"/>
    </source>
</evidence>
<dbReference type="PROSITE" id="PS51257">
    <property type="entry name" value="PROKAR_LIPOPROTEIN"/>
    <property type="match status" value="1"/>
</dbReference>
<feature type="domain" description="DUF4114" evidence="1">
    <location>
        <begin position="309"/>
        <end position="391"/>
    </location>
</feature>
<dbReference type="Pfam" id="PF13448">
    <property type="entry name" value="DUF4114"/>
    <property type="match status" value="1"/>
</dbReference>
<dbReference type="AlphaFoldDB" id="A0A367GNA1"/>
<dbReference type="EMBL" id="QGDC01000006">
    <property type="protein sequence ID" value="RCH54518.1"/>
    <property type="molecule type" value="Genomic_DNA"/>
</dbReference>
<name>A0A367GNA1_9SPHI</name>